<evidence type="ECO:0000259" key="2">
    <source>
        <dbReference type="Pfam" id="PF08906"/>
    </source>
</evidence>
<evidence type="ECO:0000259" key="1">
    <source>
        <dbReference type="Pfam" id="PF08887"/>
    </source>
</evidence>
<organism evidence="3 4">
    <name type="scientific">Pseudoalteromonas galatheae</name>
    <dbReference type="NCBI Taxonomy" id="579562"/>
    <lineage>
        <taxon>Bacteria</taxon>
        <taxon>Pseudomonadati</taxon>
        <taxon>Pseudomonadota</taxon>
        <taxon>Gammaproteobacteria</taxon>
        <taxon>Alteromonadales</taxon>
        <taxon>Pseudoalteromonadaceae</taxon>
        <taxon>Pseudoalteromonas</taxon>
    </lineage>
</organism>
<evidence type="ECO:0000313" key="4">
    <source>
        <dbReference type="Proteomes" id="UP000307537"/>
    </source>
</evidence>
<name>A0A8T6YRP2_9GAMM</name>
<dbReference type="Pfam" id="PF08906">
    <property type="entry name" value="T6SS_Tdi1_C"/>
    <property type="match status" value="1"/>
</dbReference>
<dbReference type="Proteomes" id="UP000307537">
    <property type="component" value="Unassembled WGS sequence"/>
</dbReference>
<gene>
    <name evidence="3" type="ORF">CWC29_015805</name>
</gene>
<protein>
    <submittedName>
        <fullName evidence="3">DUF1851 domain-containing protein</fullName>
    </submittedName>
</protein>
<dbReference type="EMBL" id="PNCO02000001">
    <property type="protein sequence ID" value="NKC20263.1"/>
    <property type="molecule type" value="Genomic_DNA"/>
</dbReference>
<accession>A0A8T6YRP2</accession>
<dbReference type="AlphaFoldDB" id="A0A8T6YRP2"/>
<dbReference type="InterPro" id="IPR015002">
    <property type="entry name" value="T6SS_Tdi1_C"/>
</dbReference>
<sequence length="229" mass="26282">MNKFFDNFYHFKGFGPAIKSVQPKEEQLLHYQGILPDNLIEYWQEYGFCGWGDGRFWQVNPKDYQAILAKWLKETEFEQMQHNDQNHFSVIAIDAFGKMYIWGESSGYSLKIVSSYGMIFPSFNRELYSQHNPSRALDLFFATQPPKAELDLSDHNDQPLFDRAVEKLGPLENGEIYGFAPALALGGEPKLENLQKVKATEHLAFLADLGEKRVMADIVALSNQLPHNQ</sequence>
<keyword evidence="4" id="KW-1185">Reference proteome</keyword>
<feature type="domain" description="T6SS immunity protein Tdi1 C-terminal" evidence="2">
    <location>
        <begin position="140"/>
        <end position="209"/>
    </location>
</feature>
<proteinExistence type="predicted"/>
<dbReference type="Pfam" id="PF08887">
    <property type="entry name" value="GAD-like"/>
    <property type="match status" value="1"/>
</dbReference>
<evidence type="ECO:0000313" key="3">
    <source>
        <dbReference type="EMBL" id="NKC20263.1"/>
    </source>
</evidence>
<comment type="caution">
    <text evidence="3">The sequence shown here is derived from an EMBL/GenBank/DDBJ whole genome shotgun (WGS) entry which is preliminary data.</text>
</comment>
<reference evidence="3" key="1">
    <citation type="submission" date="2019-10" db="EMBL/GenBank/DDBJ databases">
        <authorList>
            <person name="Paulsen S."/>
        </authorList>
    </citation>
    <scope>NUCLEOTIDE SEQUENCE</scope>
    <source>
        <strain evidence="3">S4498</strain>
    </source>
</reference>
<dbReference type="InterPro" id="IPR014983">
    <property type="entry name" value="GAD-rel"/>
</dbReference>
<feature type="domain" description="GAD-related" evidence="1">
    <location>
        <begin position="12"/>
        <end position="114"/>
    </location>
</feature>
<dbReference type="RefSeq" id="WP_128727320.1">
    <property type="nucleotide sequence ID" value="NZ_PNCO02000001.1"/>
</dbReference>